<evidence type="ECO:0000313" key="3">
    <source>
        <dbReference type="Proteomes" id="UP001357485"/>
    </source>
</evidence>
<sequence length="210" mass="22898">LKLNLKFEIEVLCKDLDLDLKTIEPSDAIQGPRPIAEEELLGQVLPNGMEGFADLSLMGLNRVRGPNERFSPATITAALPDLGSLLHYPPASNGSHHQLKQIFLTAAQQAIHEIIAPVVERSVTIAAISTAQLVDKDFATEPNVDRYRESAHTVVKSLSGSLALVTCKEPLRMSITNNIRIMAGNLAQQEGRNVLPEGNIIMFVNDNLDT</sequence>
<dbReference type="Gene3D" id="1.25.40.180">
    <property type="match status" value="1"/>
</dbReference>
<dbReference type="Proteomes" id="UP001357485">
    <property type="component" value="Unassembled WGS sequence"/>
</dbReference>
<accession>A0ABR0JME9</accession>
<feature type="non-terminal residue" evidence="2">
    <location>
        <position position="1"/>
    </location>
</feature>
<comment type="caution">
    <text evidence="2">The sequence shown here is derived from an EMBL/GenBank/DDBJ whole genome shotgun (WGS) entry which is preliminary data.</text>
</comment>
<name>A0ABR0JME9_9PEZI</name>
<gene>
    <name evidence="2" type="primary">CDC39_6</name>
    <name evidence="2" type="ORF">LTR16_009924</name>
</gene>
<feature type="non-terminal residue" evidence="2">
    <location>
        <position position="210"/>
    </location>
</feature>
<organism evidence="2 3">
    <name type="scientific">Cryomyces antarcticus</name>
    <dbReference type="NCBI Taxonomy" id="329879"/>
    <lineage>
        <taxon>Eukaryota</taxon>
        <taxon>Fungi</taxon>
        <taxon>Dikarya</taxon>
        <taxon>Ascomycota</taxon>
        <taxon>Pezizomycotina</taxon>
        <taxon>Dothideomycetes</taxon>
        <taxon>Dothideomycetes incertae sedis</taxon>
        <taxon>Cryomyces</taxon>
    </lineage>
</organism>
<dbReference type="PANTHER" id="PTHR13162">
    <property type="entry name" value="CCR4-NOT TRANSCRIPTION COMPLEX"/>
    <property type="match status" value="1"/>
</dbReference>
<feature type="domain" description="CCR4-NOT transcription complex subunit 1" evidence="1">
    <location>
        <begin position="98"/>
        <end position="209"/>
    </location>
</feature>
<dbReference type="PANTHER" id="PTHR13162:SF8">
    <property type="entry name" value="CCR4-NOT TRANSCRIPTION COMPLEX SUBUNIT 1"/>
    <property type="match status" value="1"/>
</dbReference>
<evidence type="ECO:0000313" key="2">
    <source>
        <dbReference type="EMBL" id="KAK5067131.1"/>
    </source>
</evidence>
<evidence type="ECO:0000259" key="1">
    <source>
        <dbReference type="Pfam" id="PF12842"/>
    </source>
</evidence>
<dbReference type="InterPro" id="IPR040398">
    <property type="entry name" value="Not1"/>
</dbReference>
<protein>
    <submittedName>
        <fullName evidence="2">CCR4-NOT core subunit cdc39</fullName>
    </submittedName>
</protein>
<dbReference type="InterPro" id="IPR024557">
    <property type="entry name" value="CNOT1_dom_4"/>
</dbReference>
<proteinExistence type="predicted"/>
<dbReference type="Pfam" id="PF12842">
    <property type="entry name" value="DUF3819"/>
    <property type="match status" value="1"/>
</dbReference>
<reference evidence="2 3" key="1">
    <citation type="submission" date="2023-08" db="EMBL/GenBank/DDBJ databases">
        <title>Black Yeasts Isolated from many extreme environments.</title>
        <authorList>
            <person name="Coleine C."/>
            <person name="Stajich J.E."/>
            <person name="Selbmann L."/>
        </authorList>
    </citation>
    <scope>NUCLEOTIDE SEQUENCE [LARGE SCALE GENOMIC DNA]</scope>
    <source>
        <strain evidence="2 3">CCFEE 536</strain>
    </source>
</reference>
<keyword evidence="3" id="KW-1185">Reference proteome</keyword>
<dbReference type="EMBL" id="JAVRRA010027325">
    <property type="protein sequence ID" value="KAK5067131.1"/>
    <property type="molecule type" value="Genomic_DNA"/>
</dbReference>